<feature type="transmembrane region" description="Helical" evidence="2">
    <location>
        <begin position="75"/>
        <end position="100"/>
    </location>
</feature>
<reference evidence="3 4" key="1">
    <citation type="submission" date="2023-08" db="EMBL/GenBank/DDBJ databases">
        <authorList>
            <person name="Palmer J.M."/>
        </authorList>
    </citation>
    <scope>NUCLEOTIDE SEQUENCE [LARGE SCALE GENOMIC DNA]</scope>
    <source>
        <strain evidence="3 4">TWF481</strain>
    </source>
</reference>
<proteinExistence type="predicted"/>
<evidence type="ECO:0000256" key="1">
    <source>
        <dbReference type="SAM" id="MobiDB-lite"/>
    </source>
</evidence>
<protein>
    <submittedName>
        <fullName evidence="3">Uncharacterized protein</fullName>
    </submittedName>
</protein>
<accession>A0AAV9WRZ0</accession>
<evidence type="ECO:0000256" key="2">
    <source>
        <dbReference type="SAM" id="Phobius"/>
    </source>
</evidence>
<keyword evidence="2" id="KW-0812">Transmembrane</keyword>
<dbReference type="Proteomes" id="UP001370758">
    <property type="component" value="Unassembled WGS sequence"/>
</dbReference>
<keyword evidence="4" id="KW-1185">Reference proteome</keyword>
<name>A0AAV9WRZ0_9PEZI</name>
<evidence type="ECO:0000313" key="3">
    <source>
        <dbReference type="EMBL" id="KAK6512545.1"/>
    </source>
</evidence>
<organism evidence="3 4">
    <name type="scientific">Arthrobotrys musiformis</name>
    <dbReference type="NCBI Taxonomy" id="47236"/>
    <lineage>
        <taxon>Eukaryota</taxon>
        <taxon>Fungi</taxon>
        <taxon>Dikarya</taxon>
        <taxon>Ascomycota</taxon>
        <taxon>Pezizomycotina</taxon>
        <taxon>Orbiliomycetes</taxon>
        <taxon>Orbiliales</taxon>
        <taxon>Orbiliaceae</taxon>
        <taxon>Arthrobotrys</taxon>
    </lineage>
</organism>
<dbReference type="EMBL" id="JAVHJL010000001">
    <property type="protein sequence ID" value="KAK6512545.1"/>
    <property type="molecule type" value="Genomic_DNA"/>
</dbReference>
<keyword evidence="2" id="KW-1133">Transmembrane helix</keyword>
<keyword evidence="2" id="KW-0472">Membrane</keyword>
<dbReference type="AlphaFoldDB" id="A0AAV9WRZ0"/>
<evidence type="ECO:0000313" key="4">
    <source>
        <dbReference type="Proteomes" id="UP001370758"/>
    </source>
</evidence>
<gene>
    <name evidence="3" type="ORF">TWF481_001430</name>
</gene>
<sequence>MAPALELRGIGSVIGAILGTQIIGQTIHDHDHNHAQPDVHDLSTTTLRPSTVSVTAIPHKHGESDYSVGHTVKTVILLLLAGLILSFIVVMGVQICKALVARRRSARMNQEIQGDELRDMNVTFDVEESGDKPPPYSSQSPSQPVYSY</sequence>
<comment type="caution">
    <text evidence="3">The sequence shown here is derived from an EMBL/GenBank/DDBJ whole genome shotgun (WGS) entry which is preliminary data.</text>
</comment>
<feature type="compositionally biased region" description="Low complexity" evidence="1">
    <location>
        <begin position="137"/>
        <end position="148"/>
    </location>
</feature>
<feature type="region of interest" description="Disordered" evidence="1">
    <location>
        <begin position="123"/>
        <end position="148"/>
    </location>
</feature>